<dbReference type="SUPFAM" id="SSF53271">
    <property type="entry name" value="PRTase-like"/>
    <property type="match status" value="1"/>
</dbReference>
<dbReference type="GO" id="GO:0004588">
    <property type="term" value="F:orotate phosphoribosyltransferase activity"/>
    <property type="evidence" value="ECO:0007669"/>
    <property type="project" value="UniProtKB-UniRule"/>
</dbReference>
<sequence>MGFGEPGEAEIRQIFEKSGAILSGHFILTSGRHSDTYVQCALVLQYPELAAQLCGVLAERFRGLNVNCVVGPALGGIIIAYEVARALGVRGIFTERVEGVMRLRRGFTVAPGERVLVVEDVVTTGGSVKEAAAAVAALGGEVVGFGALIDRSGGQARFDAPFAALLKVGAVTWEPDACPLCRQGVPAVKPGSRGLGA</sequence>
<evidence type="ECO:0000256" key="1">
    <source>
        <dbReference type="ARBA" id="ARBA00004889"/>
    </source>
</evidence>
<dbReference type="InterPro" id="IPR006273">
    <property type="entry name" value="Orotate_PRibTrfase_bac"/>
</dbReference>
<dbReference type="AlphaFoldDB" id="A0A3N5ADY7"/>
<dbReference type="InterPro" id="IPR029057">
    <property type="entry name" value="PRTase-like"/>
</dbReference>
<dbReference type="NCBIfam" id="TIGR01367">
    <property type="entry name" value="pyrE_Therm"/>
    <property type="match status" value="1"/>
</dbReference>
<comment type="catalytic activity">
    <reaction evidence="7">
        <text>orotidine 5'-phosphate + diphosphate = orotate + 5-phospho-alpha-D-ribose 1-diphosphate</text>
        <dbReference type="Rhea" id="RHEA:10380"/>
        <dbReference type="ChEBI" id="CHEBI:30839"/>
        <dbReference type="ChEBI" id="CHEBI:33019"/>
        <dbReference type="ChEBI" id="CHEBI:57538"/>
        <dbReference type="ChEBI" id="CHEBI:58017"/>
        <dbReference type="EC" id="2.4.2.10"/>
    </reaction>
</comment>
<dbReference type="GO" id="GO:0044205">
    <property type="term" value="P:'de novo' UMP biosynthetic process"/>
    <property type="evidence" value="ECO:0007669"/>
    <property type="project" value="UniProtKB-UniRule"/>
</dbReference>
<comment type="cofactor">
    <cofactor evidence="7">
        <name>Mg(2+)</name>
        <dbReference type="ChEBI" id="CHEBI:18420"/>
    </cofactor>
</comment>
<comment type="subunit">
    <text evidence="7">Homodimer.</text>
</comment>
<dbReference type="PANTHER" id="PTHR19278:SF9">
    <property type="entry name" value="URIDINE 5'-MONOPHOSPHATE SYNTHASE"/>
    <property type="match status" value="1"/>
</dbReference>
<evidence type="ECO:0000256" key="3">
    <source>
        <dbReference type="ARBA" id="ARBA00022676"/>
    </source>
</evidence>
<dbReference type="UniPathway" id="UPA00070">
    <property type="reaction ID" value="UER00119"/>
</dbReference>
<evidence type="ECO:0000256" key="6">
    <source>
        <dbReference type="ARBA" id="ARBA00022975"/>
    </source>
</evidence>
<dbReference type="OrthoDB" id="9783570at2"/>
<evidence type="ECO:0000259" key="8">
    <source>
        <dbReference type="Pfam" id="PF00156"/>
    </source>
</evidence>
<comment type="caution">
    <text evidence="9">The sequence shown here is derived from an EMBL/GenBank/DDBJ whole genome shotgun (WGS) entry which is preliminary data.</text>
</comment>
<keyword evidence="3 7" id="KW-0328">Glycosyltransferase</keyword>
<keyword evidence="4 7" id="KW-0808">Transferase</keyword>
<comment type="caution">
    <text evidence="7">Lacks conserved residue(s) required for the propagation of feature annotation.</text>
</comment>
<dbReference type="Proteomes" id="UP000282654">
    <property type="component" value="Unassembled WGS sequence"/>
</dbReference>
<dbReference type="Gene3D" id="3.40.50.2020">
    <property type="match status" value="1"/>
</dbReference>
<dbReference type="InterPro" id="IPR023031">
    <property type="entry name" value="OPRT"/>
</dbReference>
<dbReference type="CDD" id="cd06223">
    <property type="entry name" value="PRTases_typeI"/>
    <property type="match status" value="1"/>
</dbReference>
<evidence type="ECO:0000313" key="9">
    <source>
        <dbReference type="EMBL" id="RPF43076.1"/>
    </source>
</evidence>
<feature type="binding site" evidence="7">
    <location>
        <position position="96"/>
    </location>
    <ligand>
        <name>5-phospho-alpha-D-ribose 1-diphosphate</name>
        <dbReference type="ChEBI" id="CHEBI:58017"/>
        <note>ligand shared between dimeric partners</note>
    </ligand>
</feature>
<dbReference type="RefSeq" id="WP_123931933.1">
    <property type="nucleotide sequence ID" value="NZ_RKRE01000003.1"/>
</dbReference>
<dbReference type="GO" id="GO:0000287">
    <property type="term" value="F:magnesium ion binding"/>
    <property type="evidence" value="ECO:0007669"/>
    <property type="project" value="UniProtKB-UniRule"/>
</dbReference>
<proteinExistence type="inferred from homology"/>
<evidence type="ECO:0000256" key="7">
    <source>
        <dbReference type="HAMAP-Rule" id="MF_01208"/>
    </source>
</evidence>
<dbReference type="HAMAP" id="MF_01208">
    <property type="entry name" value="PyrE"/>
    <property type="match status" value="1"/>
</dbReference>
<dbReference type="InterPro" id="IPR000836">
    <property type="entry name" value="PRTase_dom"/>
</dbReference>
<gene>
    <name evidence="7" type="primary">pyrE</name>
    <name evidence="9" type="ORF">EDD75_2196</name>
</gene>
<keyword evidence="6 7" id="KW-0665">Pyrimidine biosynthesis</keyword>
<evidence type="ECO:0000256" key="5">
    <source>
        <dbReference type="ARBA" id="ARBA00022842"/>
    </source>
</evidence>
<organism evidence="9 10">
    <name type="scientific">Thermodesulfitimonas autotrophica</name>
    <dbReference type="NCBI Taxonomy" id="1894989"/>
    <lineage>
        <taxon>Bacteria</taxon>
        <taxon>Bacillati</taxon>
        <taxon>Bacillota</taxon>
        <taxon>Clostridia</taxon>
        <taxon>Thermoanaerobacterales</taxon>
        <taxon>Thermoanaerobacteraceae</taxon>
        <taxon>Thermodesulfitimonas</taxon>
    </lineage>
</organism>
<keyword evidence="5 7" id="KW-0460">Magnesium</keyword>
<dbReference type="PANTHER" id="PTHR19278">
    <property type="entry name" value="OROTATE PHOSPHORIBOSYLTRANSFERASE"/>
    <property type="match status" value="1"/>
</dbReference>
<comment type="function">
    <text evidence="7">Catalyzes the transfer of a ribosyl phosphate group from 5-phosphoribose 1-diphosphate to orotate, leading to the formation of orotidine monophosphate (OMP).</text>
</comment>
<evidence type="ECO:0000256" key="2">
    <source>
        <dbReference type="ARBA" id="ARBA00011971"/>
    </source>
</evidence>
<feature type="binding site" evidence="7">
    <location>
        <position position="151"/>
    </location>
    <ligand>
        <name>orotate</name>
        <dbReference type="ChEBI" id="CHEBI:30839"/>
    </ligand>
</feature>
<feature type="domain" description="Phosphoribosyltransferase" evidence="8">
    <location>
        <begin position="56"/>
        <end position="165"/>
    </location>
</feature>
<dbReference type="EMBL" id="RKRE01000003">
    <property type="protein sequence ID" value="RPF43076.1"/>
    <property type="molecule type" value="Genomic_DNA"/>
</dbReference>
<comment type="similarity">
    <text evidence="7">Belongs to the purine/pyrimidine phosphoribosyltransferase family. PyrE subfamily.</text>
</comment>
<dbReference type="GO" id="GO:0019856">
    <property type="term" value="P:pyrimidine nucleobase biosynthetic process"/>
    <property type="evidence" value="ECO:0007669"/>
    <property type="project" value="InterPro"/>
</dbReference>
<comment type="pathway">
    <text evidence="1 7">Pyrimidine metabolism; UMP biosynthesis via de novo pathway; UMP from orotate: step 1/2.</text>
</comment>
<dbReference type="Pfam" id="PF00156">
    <property type="entry name" value="Pribosyltran"/>
    <property type="match status" value="1"/>
</dbReference>
<evidence type="ECO:0000313" key="10">
    <source>
        <dbReference type="Proteomes" id="UP000282654"/>
    </source>
</evidence>
<protein>
    <recommendedName>
        <fullName evidence="2 7">Orotate phosphoribosyltransferase</fullName>
        <shortName evidence="7">OPRT</shortName>
        <shortName evidence="7">OPRTase</shortName>
        <ecNumber evidence="2 7">2.4.2.10</ecNumber>
    </recommendedName>
</protein>
<accession>A0A3N5ADY7</accession>
<name>A0A3N5ADY7_9THEO</name>
<reference evidence="9 10" key="1">
    <citation type="submission" date="2018-11" db="EMBL/GenBank/DDBJ databases">
        <title>Genomic Encyclopedia of Type Strains, Phase IV (KMG-IV): sequencing the most valuable type-strain genomes for metagenomic binning, comparative biology and taxonomic classification.</title>
        <authorList>
            <person name="Goeker M."/>
        </authorList>
    </citation>
    <scope>NUCLEOTIDE SEQUENCE [LARGE SCALE GENOMIC DNA]</scope>
    <source>
        <strain evidence="9 10">DSM 102936</strain>
    </source>
</reference>
<keyword evidence="10" id="KW-1185">Reference proteome</keyword>
<dbReference type="EC" id="2.4.2.10" evidence="2 7"/>
<feature type="binding site" evidence="7">
    <location>
        <position position="123"/>
    </location>
    <ligand>
        <name>orotate</name>
        <dbReference type="ChEBI" id="CHEBI:30839"/>
    </ligand>
</feature>
<feature type="binding site" description="in other chain" evidence="7">
    <location>
        <begin position="119"/>
        <end position="127"/>
    </location>
    <ligand>
        <name>5-phospho-alpha-D-ribose 1-diphosphate</name>
        <dbReference type="ChEBI" id="CHEBI:58017"/>
        <note>ligand shared between dimeric partners</note>
    </ligand>
</feature>
<evidence type="ECO:0000256" key="4">
    <source>
        <dbReference type="ARBA" id="ARBA00022679"/>
    </source>
</evidence>